<protein>
    <submittedName>
        <fullName evidence="1">Uncharacterized protein</fullName>
    </submittedName>
</protein>
<accession>A0A552F0R0</accession>
<gene>
    <name evidence="1" type="ORF">EWV78_01640</name>
</gene>
<evidence type="ECO:0000313" key="2">
    <source>
        <dbReference type="Proteomes" id="UP000315113"/>
    </source>
</evidence>
<name>A0A552F0R0_MICAE</name>
<evidence type="ECO:0000313" key="1">
    <source>
        <dbReference type="EMBL" id="TRU40293.1"/>
    </source>
</evidence>
<sequence>MTLQHPCYNKEKFVRRGQEIYQSQVRQQVEKDNHGKIVVIDIKTGAFELAKDILTVSKSTFNPIDRCSNLVR</sequence>
<dbReference type="Proteomes" id="UP000315113">
    <property type="component" value="Unassembled WGS sequence"/>
</dbReference>
<proteinExistence type="predicted"/>
<organism evidence="1 2">
    <name type="scientific">Microcystis aeruginosa Ma_MB_F_20061100_S20D</name>
    <dbReference type="NCBI Taxonomy" id="2486253"/>
    <lineage>
        <taxon>Bacteria</taxon>
        <taxon>Bacillati</taxon>
        <taxon>Cyanobacteriota</taxon>
        <taxon>Cyanophyceae</taxon>
        <taxon>Oscillatoriophycideae</taxon>
        <taxon>Chroococcales</taxon>
        <taxon>Microcystaceae</taxon>
        <taxon>Microcystis</taxon>
    </lineage>
</organism>
<dbReference type="AlphaFoldDB" id="A0A552F0R0"/>
<comment type="caution">
    <text evidence="1">The sequence shown here is derived from an EMBL/GenBank/DDBJ whole genome shotgun (WGS) entry which is preliminary data.</text>
</comment>
<reference evidence="1 2" key="1">
    <citation type="submission" date="2019-01" db="EMBL/GenBank/DDBJ databases">
        <title>Coherence of Microcystis species and biogeography revealed through population genomics.</title>
        <authorList>
            <person name="Perez-Carrascal O.M."/>
            <person name="Terrat Y."/>
            <person name="Giani A."/>
            <person name="Fortin N."/>
            <person name="Tromas N."/>
            <person name="Shapiro B.J."/>
        </authorList>
    </citation>
    <scope>NUCLEOTIDE SEQUENCE [LARGE SCALE GENOMIC DNA]</scope>
    <source>
        <strain evidence="1">Ma_MB_F_20061100_S20D</strain>
    </source>
</reference>
<dbReference type="EMBL" id="SFBH01000011">
    <property type="protein sequence ID" value="TRU40293.1"/>
    <property type="molecule type" value="Genomic_DNA"/>
</dbReference>